<proteinExistence type="predicted"/>
<reference evidence="2" key="1">
    <citation type="submission" date="2021-05" db="EMBL/GenBank/DDBJ databases">
        <title>Comparative genomics of three Colletotrichum scovillei strains and genetic complementation revealed genes involved fungal growth and virulence on chili pepper.</title>
        <authorList>
            <person name="Hsieh D.-K."/>
            <person name="Chuang S.-C."/>
            <person name="Chen C.-Y."/>
            <person name="Chao Y.-T."/>
            <person name="Lu M.-Y.J."/>
            <person name="Lee M.-H."/>
            <person name="Shih M.-C."/>
        </authorList>
    </citation>
    <scope>NUCLEOTIDE SEQUENCE</scope>
    <source>
        <strain evidence="2">Coll-153</strain>
    </source>
</reference>
<dbReference type="EMBL" id="JAESDN010000025">
    <property type="protein sequence ID" value="KAG7040407.1"/>
    <property type="molecule type" value="Genomic_DNA"/>
</dbReference>
<keyword evidence="3" id="KW-1185">Reference proteome</keyword>
<protein>
    <submittedName>
        <fullName evidence="2">Uncharacterized protein</fullName>
    </submittedName>
</protein>
<name>A0A9P7UAG2_9PEZI</name>
<comment type="caution">
    <text evidence="2">The sequence shown here is derived from an EMBL/GenBank/DDBJ whole genome shotgun (WGS) entry which is preliminary data.</text>
</comment>
<dbReference type="Proteomes" id="UP000699042">
    <property type="component" value="Unassembled WGS sequence"/>
</dbReference>
<evidence type="ECO:0000313" key="2">
    <source>
        <dbReference type="EMBL" id="KAG7040407.1"/>
    </source>
</evidence>
<feature type="compositionally biased region" description="Basic and acidic residues" evidence="1">
    <location>
        <begin position="1"/>
        <end position="12"/>
    </location>
</feature>
<accession>A0A9P7UAG2</accession>
<organism evidence="2 3">
    <name type="scientific">Colletotrichum scovillei</name>
    <dbReference type="NCBI Taxonomy" id="1209932"/>
    <lineage>
        <taxon>Eukaryota</taxon>
        <taxon>Fungi</taxon>
        <taxon>Dikarya</taxon>
        <taxon>Ascomycota</taxon>
        <taxon>Pezizomycotina</taxon>
        <taxon>Sordariomycetes</taxon>
        <taxon>Hypocreomycetidae</taxon>
        <taxon>Glomerellales</taxon>
        <taxon>Glomerellaceae</taxon>
        <taxon>Colletotrichum</taxon>
        <taxon>Colletotrichum acutatum species complex</taxon>
    </lineage>
</organism>
<evidence type="ECO:0000256" key="1">
    <source>
        <dbReference type="SAM" id="MobiDB-lite"/>
    </source>
</evidence>
<sequence>TKWSRAREDTSNESRQSSISDEDDPRHFHRVRFDIHVEPRRGPRSGLTVKIRVWYCHKCSSGPLNCKIDAYCPYCHHQRCKGCTLTTIGAPAGR</sequence>
<evidence type="ECO:0000313" key="3">
    <source>
        <dbReference type="Proteomes" id="UP000699042"/>
    </source>
</evidence>
<gene>
    <name evidence="2" type="ORF">JMJ77_009868</name>
</gene>
<dbReference type="AlphaFoldDB" id="A0A9P7UAG2"/>
<feature type="non-terminal residue" evidence="2">
    <location>
        <position position="1"/>
    </location>
</feature>
<feature type="region of interest" description="Disordered" evidence="1">
    <location>
        <begin position="1"/>
        <end position="25"/>
    </location>
</feature>